<dbReference type="Pfam" id="PF05648">
    <property type="entry name" value="PEX11"/>
    <property type="match status" value="1"/>
</dbReference>
<evidence type="ECO:0000313" key="5">
    <source>
        <dbReference type="EMBL" id="KAF0734536.1"/>
    </source>
</evidence>
<dbReference type="VEuPathDB" id="FungiDB:AeMF1_010659"/>
<keyword evidence="2" id="KW-0472">Membrane</keyword>
<dbReference type="InterPro" id="IPR008733">
    <property type="entry name" value="PEX11"/>
</dbReference>
<dbReference type="Proteomes" id="UP000481153">
    <property type="component" value="Unassembled WGS sequence"/>
</dbReference>
<reference evidence="5 6" key="1">
    <citation type="submission" date="2019-07" db="EMBL/GenBank/DDBJ databases">
        <title>Genomics analysis of Aphanomyces spp. identifies a new class of oomycete effector associated with host adaptation.</title>
        <authorList>
            <person name="Gaulin E."/>
        </authorList>
    </citation>
    <scope>NUCLEOTIDE SEQUENCE [LARGE SCALE GENOMIC DNA]</scope>
    <source>
        <strain evidence="5 6">ATCC 201684</strain>
    </source>
</reference>
<comment type="subcellular location">
    <subcellularLocation>
        <location evidence="4">Peroxisome membrane</location>
    </subcellularLocation>
</comment>
<evidence type="ECO:0000256" key="1">
    <source>
        <dbReference type="ARBA" id="ARBA00022593"/>
    </source>
</evidence>
<name>A0A6G0X416_9STRA</name>
<proteinExistence type="predicted"/>
<keyword evidence="1" id="KW-0962">Peroxisome biogenesis</keyword>
<comment type="caution">
    <text evidence="5">The sequence shown here is derived from an EMBL/GenBank/DDBJ whole genome shotgun (WGS) entry which is preliminary data.</text>
</comment>
<organism evidence="5 6">
    <name type="scientific">Aphanomyces euteiches</name>
    <dbReference type="NCBI Taxonomy" id="100861"/>
    <lineage>
        <taxon>Eukaryota</taxon>
        <taxon>Sar</taxon>
        <taxon>Stramenopiles</taxon>
        <taxon>Oomycota</taxon>
        <taxon>Saprolegniomycetes</taxon>
        <taxon>Saprolegniales</taxon>
        <taxon>Verrucalvaceae</taxon>
        <taxon>Aphanomyces</taxon>
    </lineage>
</organism>
<gene>
    <name evidence="5" type="ORF">Ae201684_008779</name>
</gene>
<protein>
    <recommendedName>
        <fullName evidence="7">Peroxisomal biogenesis factor 11</fullName>
    </recommendedName>
</protein>
<keyword evidence="3" id="KW-0576">Peroxisome</keyword>
<evidence type="ECO:0000256" key="2">
    <source>
        <dbReference type="ARBA" id="ARBA00023136"/>
    </source>
</evidence>
<dbReference type="PANTHER" id="PTHR12652">
    <property type="entry name" value="PEROXISOMAL BIOGENESIS FACTOR 11"/>
    <property type="match status" value="1"/>
</dbReference>
<evidence type="ECO:0000313" key="6">
    <source>
        <dbReference type="Proteomes" id="UP000481153"/>
    </source>
</evidence>
<dbReference type="AlphaFoldDB" id="A0A6G0X416"/>
<dbReference type="GO" id="GO:0016559">
    <property type="term" value="P:peroxisome fission"/>
    <property type="evidence" value="ECO:0007669"/>
    <property type="project" value="InterPro"/>
</dbReference>
<sequence length="240" mass="26374">MSFDRVLDLASNLEGRDKLTKLCQYSTRGLAFVVLNADPKSDLGQRLNALYKATQAARKAFRIGKSANYFPKIDATLNNKALQPRQQYLNLIQDAGLCMFFLFDNLQFFANAKVLPIDSAEAGKKGGYFWFCANVAGFFLAYEALQKELDKEAALVQANLTATPEVQQQIQALRDSRFKKALSLIKVTCDLIVSANTAGVRLPERLLGHKLNDGVIGAVGSVSAAIVLHNLWTASAKKRA</sequence>
<evidence type="ECO:0000256" key="3">
    <source>
        <dbReference type="ARBA" id="ARBA00023140"/>
    </source>
</evidence>
<dbReference type="EMBL" id="VJMJ01000111">
    <property type="protein sequence ID" value="KAF0734536.1"/>
    <property type="molecule type" value="Genomic_DNA"/>
</dbReference>
<accession>A0A6G0X416</accession>
<keyword evidence="6" id="KW-1185">Reference proteome</keyword>
<evidence type="ECO:0000256" key="4">
    <source>
        <dbReference type="ARBA" id="ARBA00046271"/>
    </source>
</evidence>
<evidence type="ECO:0008006" key="7">
    <source>
        <dbReference type="Google" id="ProtNLM"/>
    </source>
</evidence>
<dbReference type="GO" id="GO:0005778">
    <property type="term" value="C:peroxisomal membrane"/>
    <property type="evidence" value="ECO:0007669"/>
    <property type="project" value="UniProtKB-SubCell"/>
</dbReference>
<dbReference type="PANTHER" id="PTHR12652:SF50">
    <property type="entry name" value="PEROXIN 11"/>
    <property type="match status" value="1"/>
</dbReference>